<evidence type="ECO:0000256" key="1">
    <source>
        <dbReference type="SAM" id="MobiDB-lite"/>
    </source>
</evidence>
<organism evidence="2 3">
    <name type="scientific">Coccomyxa viridis</name>
    <dbReference type="NCBI Taxonomy" id="1274662"/>
    <lineage>
        <taxon>Eukaryota</taxon>
        <taxon>Viridiplantae</taxon>
        <taxon>Chlorophyta</taxon>
        <taxon>core chlorophytes</taxon>
        <taxon>Trebouxiophyceae</taxon>
        <taxon>Trebouxiophyceae incertae sedis</taxon>
        <taxon>Coccomyxaceae</taxon>
        <taxon>Coccomyxa</taxon>
    </lineage>
</organism>
<sequence>MAYPNDWDAIDDKLKQLFPGSPERGNVRRKLFQLDTETALRYFRDTDTSVKITLDPFTGSAQAGTHSAEGPPSSRLLDFRYPMHNFVQGLPKVRQQILEPISGSVITLDSPWLGNSTVFGCELYVRPCYNELLQASWRYRERKAWFKGTLIAGTPGIGKSHLAALVVAQLLLLGRVVLLELVGSTADIKRQFFRLQLTSEGKAIVHSVSNSEDAMEWLMYDTQAVTDVKDLEEFAPAYVVDGGMPSLAFGSFPNFGRCFWQFSSAQPDILKEVRKGSDYMDFYPPLFSLKELLHLKASISTFATLPDEQVAQGFAMMGGIARTVLRALSRNKTLKEMRDSIKSKIANLGEDGWRKAYDTLKGETGFHGGSDAIVHWDAVDPDSLDPRQEDSPEDAKIRRYTKHRSQLASPYVAALLSIHMGRANAERASMFCISHGTRGGPGGLVGKLHEELSHIGLAAGDEFECRLIHNGAEFTLKLDRSTDVEVFQSTAEAVALASAAVDGSCYLMPASQTYPAIDAMKTAAILFQMAAGKQHTINRPGLSALIRGFSPAQMRAAVKHLRSVTGLTREQLPGCKPILFFVTMPESYDDGYKALQKYVEGKKVVRQGQLAHQAVLKIPHKLLEQMSAKQQAAIVEQIAQQLREFQEMEVEDEDEEALPEYMEEADMDEDPPDAN</sequence>
<comment type="caution">
    <text evidence="2">The sequence shown here is derived from an EMBL/GenBank/DDBJ whole genome shotgun (WGS) entry which is preliminary data.</text>
</comment>
<dbReference type="PANTHER" id="PTHR33129">
    <property type="entry name" value="PROTEIN KINASE DOMAIN-CONTAINING PROTEIN-RELATED"/>
    <property type="match status" value="1"/>
</dbReference>
<keyword evidence="3" id="KW-1185">Reference proteome</keyword>
<dbReference type="EMBL" id="CAXHTA020000005">
    <property type="protein sequence ID" value="CAL5221571.1"/>
    <property type="molecule type" value="Genomic_DNA"/>
</dbReference>
<accession>A0ABP1FRJ1</accession>
<protein>
    <submittedName>
        <fullName evidence="2">G3788 protein</fullName>
    </submittedName>
</protein>
<gene>
    <name evidence="2" type="primary">g3788</name>
    <name evidence="2" type="ORF">VP750_LOCUS3230</name>
</gene>
<feature type="region of interest" description="Disordered" evidence="1">
    <location>
        <begin position="647"/>
        <end position="675"/>
    </location>
</feature>
<dbReference type="Proteomes" id="UP001497392">
    <property type="component" value="Unassembled WGS sequence"/>
</dbReference>
<dbReference type="PANTHER" id="PTHR33129:SF1">
    <property type="entry name" value="ATP-BINDING PROTEIN"/>
    <property type="match status" value="1"/>
</dbReference>
<evidence type="ECO:0000313" key="2">
    <source>
        <dbReference type="EMBL" id="CAL5221571.1"/>
    </source>
</evidence>
<proteinExistence type="predicted"/>
<dbReference type="InterPro" id="IPR052980">
    <property type="entry name" value="Crinkler_effector"/>
</dbReference>
<evidence type="ECO:0000313" key="3">
    <source>
        <dbReference type="Proteomes" id="UP001497392"/>
    </source>
</evidence>
<name>A0ABP1FRJ1_9CHLO</name>
<reference evidence="2 3" key="1">
    <citation type="submission" date="2024-06" db="EMBL/GenBank/DDBJ databases">
        <authorList>
            <person name="Kraege A."/>
            <person name="Thomma B."/>
        </authorList>
    </citation>
    <scope>NUCLEOTIDE SEQUENCE [LARGE SCALE GENOMIC DNA]</scope>
</reference>